<dbReference type="InterPro" id="IPR015797">
    <property type="entry name" value="NUDIX_hydrolase-like_dom_sf"/>
</dbReference>
<dbReference type="InterPro" id="IPR000086">
    <property type="entry name" value="NUDIX_hydrolase_dom"/>
</dbReference>
<dbReference type="PROSITE" id="PS00893">
    <property type="entry name" value="NUDIX_BOX"/>
    <property type="match status" value="1"/>
</dbReference>
<dbReference type="AlphaFoldDB" id="A0A399ST05"/>
<evidence type="ECO:0000256" key="4">
    <source>
        <dbReference type="ARBA" id="ARBA00022801"/>
    </source>
</evidence>
<evidence type="ECO:0000313" key="8">
    <source>
        <dbReference type="EMBL" id="RIJ46034.1"/>
    </source>
</evidence>
<dbReference type="Gene3D" id="3.90.79.10">
    <property type="entry name" value="Nucleoside Triphosphate Pyrophosphohydrolase"/>
    <property type="match status" value="1"/>
</dbReference>
<comment type="cofactor">
    <cofactor evidence="2">
        <name>Mg(2+)</name>
        <dbReference type="ChEBI" id="CHEBI:18420"/>
    </cofactor>
</comment>
<dbReference type="RefSeq" id="WP_119439785.1">
    <property type="nucleotide sequence ID" value="NZ_QWGR01000017.1"/>
</dbReference>
<comment type="caution">
    <text evidence="8">The sequence shown here is derived from an EMBL/GenBank/DDBJ whole genome shotgun (WGS) entry which is preliminary data.</text>
</comment>
<dbReference type="Proteomes" id="UP000265926">
    <property type="component" value="Unassembled WGS sequence"/>
</dbReference>
<evidence type="ECO:0000256" key="5">
    <source>
        <dbReference type="ARBA" id="ARBA00022842"/>
    </source>
</evidence>
<dbReference type="InterPro" id="IPR045121">
    <property type="entry name" value="CoAse"/>
</dbReference>
<evidence type="ECO:0000256" key="3">
    <source>
        <dbReference type="ARBA" id="ARBA00022723"/>
    </source>
</evidence>
<protein>
    <submittedName>
        <fullName evidence="8">CoA pyrophosphatase</fullName>
    </submittedName>
</protein>
<keyword evidence="5" id="KW-0460">Magnesium</keyword>
<dbReference type="EMBL" id="QWGR01000017">
    <property type="protein sequence ID" value="RIJ46034.1"/>
    <property type="molecule type" value="Genomic_DNA"/>
</dbReference>
<dbReference type="SUPFAM" id="SSF55811">
    <property type="entry name" value="Nudix"/>
    <property type="match status" value="1"/>
</dbReference>
<proteinExistence type="predicted"/>
<dbReference type="InterPro" id="IPR020084">
    <property type="entry name" value="NUDIX_hydrolase_CS"/>
</dbReference>
<accession>A0A399ST05</accession>
<gene>
    <name evidence="8" type="ORF">D1614_20105</name>
</gene>
<comment type="cofactor">
    <cofactor evidence="1">
        <name>Mn(2+)</name>
        <dbReference type="ChEBI" id="CHEBI:29035"/>
    </cofactor>
</comment>
<keyword evidence="6" id="KW-0464">Manganese</keyword>
<keyword evidence="9" id="KW-1185">Reference proteome</keyword>
<evidence type="ECO:0000256" key="1">
    <source>
        <dbReference type="ARBA" id="ARBA00001936"/>
    </source>
</evidence>
<feature type="domain" description="Nudix hydrolase" evidence="7">
    <location>
        <begin position="42"/>
        <end position="209"/>
    </location>
</feature>
<name>A0A399ST05_9BACT</name>
<dbReference type="OrthoDB" id="9802805at2"/>
<keyword evidence="3" id="KW-0479">Metal-binding</keyword>
<dbReference type="GO" id="GO:0010945">
    <property type="term" value="F:coenzyme A diphosphatase activity"/>
    <property type="evidence" value="ECO:0007669"/>
    <property type="project" value="InterPro"/>
</dbReference>
<dbReference type="PROSITE" id="PS51462">
    <property type="entry name" value="NUDIX"/>
    <property type="match status" value="1"/>
</dbReference>
<sequence length="209" mass="24128">MNFLKDNIKDALHKKLPGLGSHYKLLPPHRTLKAAPEDKSRIKHSSVLLLLFEEENRLNVLLIKRPQHMKHHAGQMALPGGRIEPGETAVDTALRETWEEIGVKKEAIEILGELSEFYVEVSRFQIKPIVGWLHKKPDCQLCNEEVEKIIHFPIELFRPPYQQLQLETLTGRLDVPCIIYKDEIIWGATAMILSEFYDVLQDIAEEKHI</sequence>
<dbReference type="CDD" id="cd03426">
    <property type="entry name" value="NUDIX_CoAse_Nudt7"/>
    <property type="match status" value="1"/>
</dbReference>
<organism evidence="8 9">
    <name type="scientific">Maribellus luteus</name>
    <dbReference type="NCBI Taxonomy" id="2305463"/>
    <lineage>
        <taxon>Bacteria</taxon>
        <taxon>Pseudomonadati</taxon>
        <taxon>Bacteroidota</taxon>
        <taxon>Bacteroidia</taxon>
        <taxon>Marinilabiliales</taxon>
        <taxon>Prolixibacteraceae</taxon>
        <taxon>Maribellus</taxon>
    </lineage>
</organism>
<keyword evidence="4" id="KW-0378">Hydrolase</keyword>
<dbReference type="PANTHER" id="PTHR12992">
    <property type="entry name" value="NUDIX HYDROLASE"/>
    <property type="match status" value="1"/>
</dbReference>
<evidence type="ECO:0000259" key="7">
    <source>
        <dbReference type="PROSITE" id="PS51462"/>
    </source>
</evidence>
<evidence type="ECO:0000256" key="2">
    <source>
        <dbReference type="ARBA" id="ARBA00001946"/>
    </source>
</evidence>
<dbReference type="PANTHER" id="PTHR12992:SF11">
    <property type="entry name" value="MITOCHONDRIAL COENZYME A DIPHOSPHATASE NUDT8"/>
    <property type="match status" value="1"/>
</dbReference>
<reference evidence="8 9" key="1">
    <citation type="submission" date="2018-08" db="EMBL/GenBank/DDBJ databases">
        <title>Pallidiluteibacterium maritimus gen. nov., sp. nov., isolated from coastal sediment.</title>
        <authorList>
            <person name="Zhou L.Y."/>
        </authorList>
    </citation>
    <scope>NUCLEOTIDE SEQUENCE [LARGE SCALE GENOMIC DNA]</scope>
    <source>
        <strain evidence="8 9">XSD2</strain>
    </source>
</reference>
<dbReference type="GO" id="GO:0046872">
    <property type="term" value="F:metal ion binding"/>
    <property type="evidence" value="ECO:0007669"/>
    <property type="project" value="UniProtKB-KW"/>
</dbReference>
<evidence type="ECO:0000256" key="6">
    <source>
        <dbReference type="ARBA" id="ARBA00023211"/>
    </source>
</evidence>
<dbReference type="Pfam" id="PF00293">
    <property type="entry name" value="NUDIX"/>
    <property type="match status" value="1"/>
</dbReference>
<evidence type="ECO:0000313" key="9">
    <source>
        <dbReference type="Proteomes" id="UP000265926"/>
    </source>
</evidence>